<protein>
    <recommendedName>
        <fullName evidence="2">DUF4352 domain-containing protein</fullName>
    </recommendedName>
</protein>
<name>A0A9E8CU53_9HYPH</name>
<gene>
    <name evidence="1" type="ORF">NWE54_27355</name>
</gene>
<evidence type="ECO:0000313" key="1">
    <source>
        <dbReference type="EMBL" id="UZF90013.1"/>
    </source>
</evidence>
<reference evidence="1" key="1">
    <citation type="submission" date="2022-08" db="EMBL/GenBank/DDBJ databases">
        <title>Complete Genome Sequences of 2 Bosea sp. soil isolates.</title>
        <authorList>
            <person name="Alvarez Arevalo M."/>
            <person name="Sterndorff E.B."/>
            <person name="Faurdal D."/>
            <person name="Joergensen T.S."/>
            <person name="Weber T."/>
        </authorList>
    </citation>
    <scope>NUCLEOTIDE SEQUENCE</scope>
    <source>
        <strain evidence="1">NBC_00436</strain>
        <plasmid evidence="1">pNBC436</plasmid>
    </source>
</reference>
<geneLocation type="plasmid" evidence="1">
    <name>pNBC436</name>
</geneLocation>
<proteinExistence type="predicted"/>
<evidence type="ECO:0008006" key="2">
    <source>
        <dbReference type="Google" id="ProtNLM"/>
    </source>
</evidence>
<accession>A0A9E8CU53</accession>
<dbReference type="EMBL" id="CP102775">
    <property type="protein sequence ID" value="UZF90013.1"/>
    <property type="molecule type" value="Genomic_DNA"/>
</dbReference>
<keyword evidence="1" id="KW-0614">Plasmid</keyword>
<sequence length="200" mass="21119">MAVGLFTILRSLLASRLTIGVGGLLALGLTTVQTVVDAMSPPAIPTVAAGTPIAAGRWQVTLHEASLSTDKRPDGYRGRPGTKALAVDLDLANRSSESNNVVSRILSITPPIAGLSPTPTAYLMRDGALLGALQPGLLERIRMVWEVPDTTPVPETLRLVVTGETFKPRDNLFAAPGWFNPKPVAAVTLPLKQAGKDPDR</sequence>
<dbReference type="AlphaFoldDB" id="A0A9E8CU53"/>
<organism evidence="1">
    <name type="scientific">Bosea sp. NBC_00436</name>
    <dbReference type="NCBI Taxonomy" id="2969620"/>
    <lineage>
        <taxon>Bacteria</taxon>
        <taxon>Pseudomonadati</taxon>
        <taxon>Pseudomonadota</taxon>
        <taxon>Alphaproteobacteria</taxon>
        <taxon>Hyphomicrobiales</taxon>
        <taxon>Boseaceae</taxon>
        <taxon>Bosea</taxon>
    </lineage>
</organism>